<dbReference type="PANTHER" id="PTHR47723">
    <property type="entry name" value="OS05G0353850 PROTEIN"/>
    <property type="match status" value="1"/>
</dbReference>
<comment type="caution">
    <text evidence="2">The sequence shown here is derived from an EMBL/GenBank/DDBJ whole genome shotgun (WGS) entry which is preliminary data.</text>
</comment>
<dbReference type="GO" id="GO:0003676">
    <property type="term" value="F:nucleic acid binding"/>
    <property type="evidence" value="ECO:0007669"/>
    <property type="project" value="InterPro"/>
</dbReference>
<dbReference type="Gene3D" id="3.30.420.10">
    <property type="entry name" value="Ribonuclease H-like superfamily/Ribonuclease H"/>
    <property type="match status" value="1"/>
</dbReference>
<dbReference type="InterPro" id="IPR036397">
    <property type="entry name" value="RNaseH_sf"/>
</dbReference>
<dbReference type="InterPro" id="IPR002156">
    <property type="entry name" value="RNaseH_domain"/>
</dbReference>
<dbReference type="InterPro" id="IPR044730">
    <property type="entry name" value="RNase_H-like_dom_plant"/>
</dbReference>
<dbReference type="PANTHER" id="PTHR47723:SF19">
    <property type="entry name" value="POLYNUCLEOTIDYL TRANSFERASE, RIBONUCLEASE H-LIKE SUPERFAMILY PROTEIN"/>
    <property type="match status" value="1"/>
</dbReference>
<accession>A0A6A3D0E7</accession>
<gene>
    <name evidence="2" type="ORF">F3Y22_tig00000656pilonHSYRG00010</name>
</gene>
<feature type="domain" description="RNase H type-1" evidence="1">
    <location>
        <begin position="11"/>
        <end position="88"/>
    </location>
</feature>
<dbReference type="AlphaFoldDB" id="A0A6A3D0E7"/>
<name>A0A6A3D0E7_HIBSY</name>
<dbReference type="InterPro" id="IPR012337">
    <property type="entry name" value="RNaseH-like_sf"/>
</dbReference>
<organism evidence="2 3">
    <name type="scientific">Hibiscus syriacus</name>
    <name type="common">Rose of Sharon</name>
    <dbReference type="NCBI Taxonomy" id="106335"/>
    <lineage>
        <taxon>Eukaryota</taxon>
        <taxon>Viridiplantae</taxon>
        <taxon>Streptophyta</taxon>
        <taxon>Embryophyta</taxon>
        <taxon>Tracheophyta</taxon>
        <taxon>Spermatophyta</taxon>
        <taxon>Magnoliopsida</taxon>
        <taxon>eudicotyledons</taxon>
        <taxon>Gunneridae</taxon>
        <taxon>Pentapetalae</taxon>
        <taxon>rosids</taxon>
        <taxon>malvids</taxon>
        <taxon>Malvales</taxon>
        <taxon>Malvaceae</taxon>
        <taxon>Malvoideae</taxon>
        <taxon>Hibiscus</taxon>
    </lineage>
</organism>
<dbReference type="Pfam" id="PF13456">
    <property type="entry name" value="RVT_3"/>
    <property type="match status" value="1"/>
</dbReference>
<evidence type="ECO:0000259" key="1">
    <source>
        <dbReference type="Pfam" id="PF13456"/>
    </source>
</evidence>
<evidence type="ECO:0000313" key="2">
    <source>
        <dbReference type="EMBL" id="KAE8734896.1"/>
    </source>
</evidence>
<keyword evidence="3" id="KW-1185">Reference proteome</keyword>
<dbReference type="InterPro" id="IPR053151">
    <property type="entry name" value="RNase_H-like"/>
</dbReference>
<reference evidence="2" key="1">
    <citation type="submission" date="2019-09" db="EMBL/GenBank/DDBJ databases">
        <title>Draft genome information of white flower Hibiscus syriacus.</title>
        <authorList>
            <person name="Kim Y.-M."/>
        </authorList>
    </citation>
    <scope>NUCLEOTIDE SEQUENCE [LARGE SCALE GENOMIC DNA]</scope>
    <source>
        <strain evidence="2">YM2019G1</strain>
    </source>
</reference>
<dbReference type="Proteomes" id="UP000436088">
    <property type="component" value="Unassembled WGS sequence"/>
</dbReference>
<dbReference type="EMBL" id="VEPZ02000054">
    <property type="protein sequence ID" value="KAE8734896.1"/>
    <property type="molecule type" value="Genomic_DNA"/>
</dbReference>
<protein>
    <recommendedName>
        <fullName evidence="1">RNase H type-1 domain-containing protein</fullName>
    </recommendedName>
</protein>
<dbReference type="CDD" id="cd06222">
    <property type="entry name" value="RNase_H_like"/>
    <property type="match status" value="1"/>
</dbReference>
<evidence type="ECO:0000313" key="3">
    <source>
        <dbReference type="Proteomes" id="UP000436088"/>
    </source>
</evidence>
<dbReference type="SUPFAM" id="SSF53098">
    <property type="entry name" value="Ribonuclease H-like"/>
    <property type="match status" value="1"/>
</dbReference>
<sequence length="148" mass="16253">MRPKPIWLCLNVDAAISSTTGIGSVGGLDHIGVWIHGFQKPIGIISTIQAELWAILIGLQCAQKEGFEMVQIQSDCAEVVDIVNNLNAIRCSARATDVVWTPRECNKPVDYLARTATPHFLELICLSLPPAEVLFLLEQDYVDAPLLQ</sequence>
<dbReference type="GO" id="GO:0004523">
    <property type="term" value="F:RNA-DNA hybrid ribonuclease activity"/>
    <property type="evidence" value="ECO:0007669"/>
    <property type="project" value="InterPro"/>
</dbReference>
<proteinExistence type="predicted"/>